<keyword evidence="1" id="KW-0812">Transmembrane</keyword>
<gene>
    <name evidence="3" type="ORF">V8G58_07185</name>
</gene>
<feature type="transmembrane region" description="Helical" evidence="1">
    <location>
        <begin position="46"/>
        <end position="65"/>
    </location>
</feature>
<feature type="transmembrane region" description="Helical" evidence="1">
    <location>
        <begin position="77"/>
        <end position="98"/>
    </location>
</feature>
<evidence type="ECO:0000259" key="2">
    <source>
        <dbReference type="Pfam" id="PF02517"/>
    </source>
</evidence>
<evidence type="ECO:0000313" key="3">
    <source>
        <dbReference type="EMBL" id="MFH6771715.1"/>
    </source>
</evidence>
<dbReference type="GO" id="GO:0016787">
    <property type="term" value="F:hydrolase activity"/>
    <property type="evidence" value="ECO:0007669"/>
    <property type="project" value="UniProtKB-KW"/>
</dbReference>
<feature type="transmembrane region" description="Helical" evidence="1">
    <location>
        <begin position="148"/>
        <end position="167"/>
    </location>
</feature>
<evidence type="ECO:0000256" key="1">
    <source>
        <dbReference type="SAM" id="Phobius"/>
    </source>
</evidence>
<dbReference type="EC" id="3.4.-.-" evidence="3"/>
<feature type="transmembrane region" description="Helical" evidence="1">
    <location>
        <begin position="119"/>
        <end position="142"/>
    </location>
</feature>
<evidence type="ECO:0000313" key="4">
    <source>
        <dbReference type="Proteomes" id="UP001610100"/>
    </source>
</evidence>
<dbReference type="EMBL" id="JBAWKB010000002">
    <property type="protein sequence ID" value="MFH6771715.1"/>
    <property type="molecule type" value="Genomic_DNA"/>
</dbReference>
<dbReference type="Proteomes" id="UP001610100">
    <property type="component" value="Unassembled WGS sequence"/>
</dbReference>
<reference evidence="3 4" key="1">
    <citation type="submission" date="2024-02" db="EMBL/GenBank/DDBJ databases">
        <title>A Gaetbulibacter species isolated from tidal flats and genomic insights of their niches.</title>
        <authorList>
            <person name="Ye Y."/>
        </authorList>
    </citation>
    <scope>NUCLEOTIDE SEQUENCE [LARGE SCALE GENOMIC DNA]</scope>
    <source>
        <strain evidence="3 4">KYW382</strain>
    </source>
</reference>
<keyword evidence="3" id="KW-0378">Hydrolase</keyword>
<protein>
    <submittedName>
        <fullName evidence="3">CPBP family intramembrane glutamic endopeptidase</fullName>
        <ecNumber evidence="3">3.4.-.-</ecNumber>
    </submittedName>
</protein>
<accession>A0ABW7MY10</accession>
<keyword evidence="4" id="KW-1185">Reference proteome</keyword>
<feature type="transmembrane region" description="Helical" evidence="1">
    <location>
        <begin position="6"/>
        <end position="25"/>
    </location>
</feature>
<keyword evidence="1" id="KW-1133">Transmembrane helix</keyword>
<organism evidence="3 4">
    <name type="scientific">Gaetbulibacter aestuarii</name>
    <dbReference type="NCBI Taxonomy" id="1502358"/>
    <lineage>
        <taxon>Bacteria</taxon>
        <taxon>Pseudomonadati</taxon>
        <taxon>Bacteroidota</taxon>
        <taxon>Flavobacteriia</taxon>
        <taxon>Flavobacteriales</taxon>
        <taxon>Flavobacteriaceae</taxon>
        <taxon>Gaetbulibacter</taxon>
    </lineage>
</organism>
<dbReference type="InterPro" id="IPR003675">
    <property type="entry name" value="Rce1/LyrA-like_dom"/>
</dbReference>
<sequence length="223" mass="25722">MSVSTTLWVLIATVFSTFFAISWIYKNLGITNLEKALKLRNGLVFLNMKHALGIMIFGVFFYLSLPQLQHTVNTIEIAPLNTLIPYLILLFVCAFLAYRSAGNIENDYLDRSPYTLSSAWSYFIIRLVFLLAYEFFFRIVILFSFLEYFSISEAIAYNTLLYVLIHAFDSRKEIIGAIPFGIVLCLFAYLTQSVWYAFIMHATLSTVYEITIFFKQTKTTLLS</sequence>
<comment type="caution">
    <text evidence="3">The sequence shown here is derived from an EMBL/GenBank/DDBJ whole genome shotgun (WGS) entry which is preliminary data.</text>
</comment>
<proteinExistence type="predicted"/>
<dbReference type="RefSeq" id="WP_344740883.1">
    <property type="nucleotide sequence ID" value="NZ_BAABAY010000002.1"/>
</dbReference>
<dbReference type="Pfam" id="PF02517">
    <property type="entry name" value="Rce1-like"/>
    <property type="match status" value="1"/>
</dbReference>
<feature type="transmembrane region" description="Helical" evidence="1">
    <location>
        <begin position="174"/>
        <end position="190"/>
    </location>
</feature>
<name>A0ABW7MY10_9FLAO</name>
<keyword evidence="1" id="KW-0472">Membrane</keyword>
<feature type="domain" description="CAAX prenyl protease 2/Lysostaphin resistance protein A-like" evidence="2">
    <location>
        <begin position="118"/>
        <end position="205"/>
    </location>
</feature>